<keyword evidence="7" id="KW-0460">Magnesium</keyword>
<organism evidence="10">
    <name type="scientific">mine drainage metagenome</name>
    <dbReference type="NCBI Taxonomy" id="410659"/>
    <lineage>
        <taxon>unclassified sequences</taxon>
        <taxon>metagenomes</taxon>
        <taxon>ecological metagenomes</taxon>
    </lineage>
</organism>
<keyword evidence="5" id="KW-0479">Metal-binding</keyword>
<dbReference type="InterPro" id="IPR014065">
    <property type="entry name" value="tRNA_adenylyltransferase"/>
</dbReference>
<keyword evidence="4 10" id="KW-0548">Nucleotidyltransferase</keyword>
<dbReference type="InterPro" id="IPR002646">
    <property type="entry name" value="PolA_pol_head_dom"/>
</dbReference>
<dbReference type="SUPFAM" id="SSF81301">
    <property type="entry name" value="Nucleotidyltransferase"/>
    <property type="match status" value="1"/>
</dbReference>
<dbReference type="Gene3D" id="1.10.3090.10">
    <property type="entry name" value="cca-adding enzyme, domain 2"/>
    <property type="match status" value="1"/>
</dbReference>
<dbReference type="Pfam" id="PF01966">
    <property type="entry name" value="HD"/>
    <property type="match status" value="1"/>
</dbReference>
<dbReference type="GO" id="GO:0000166">
    <property type="term" value="F:nucleotide binding"/>
    <property type="evidence" value="ECO:0007669"/>
    <property type="project" value="UniProtKB-KW"/>
</dbReference>
<name>A0A1J5PZI6_9ZZZZ</name>
<evidence type="ECO:0000256" key="3">
    <source>
        <dbReference type="ARBA" id="ARBA00022694"/>
    </source>
</evidence>
<feature type="domain" description="HD" evidence="9">
    <location>
        <begin position="294"/>
        <end position="412"/>
    </location>
</feature>
<gene>
    <name evidence="10" type="primary">cca_15</name>
    <name evidence="10" type="ORF">GALL_414840</name>
</gene>
<dbReference type="Pfam" id="PF01743">
    <property type="entry name" value="PolyA_pol"/>
    <property type="match status" value="1"/>
</dbReference>
<dbReference type="PANTHER" id="PTHR46173:SF1">
    <property type="entry name" value="CCA TRNA NUCLEOTIDYLTRANSFERASE 1, MITOCHONDRIAL"/>
    <property type="match status" value="1"/>
</dbReference>
<dbReference type="CDD" id="cd00077">
    <property type="entry name" value="HDc"/>
    <property type="match status" value="1"/>
</dbReference>
<dbReference type="Gene3D" id="3.30.460.10">
    <property type="entry name" value="Beta Polymerase, domain 2"/>
    <property type="match status" value="1"/>
</dbReference>
<dbReference type="GO" id="GO:0004810">
    <property type="term" value="F:CCA tRNA nucleotidyltransferase activity"/>
    <property type="evidence" value="ECO:0007669"/>
    <property type="project" value="UniProtKB-EC"/>
</dbReference>
<dbReference type="EC" id="2.7.7.72" evidence="10"/>
<dbReference type="Pfam" id="PF12627">
    <property type="entry name" value="PolyA_pol_RNAbd"/>
    <property type="match status" value="1"/>
</dbReference>
<dbReference type="GO" id="GO:0000049">
    <property type="term" value="F:tRNA binding"/>
    <property type="evidence" value="ECO:0007669"/>
    <property type="project" value="TreeGrafter"/>
</dbReference>
<reference evidence="10" key="1">
    <citation type="submission" date="2016-10" db="EMBL/GenBank/DDBJ databases">
        <title>Sequence of Gallionella enrichment culture.</title>
        <authorList>
            <person name="Poehlein A."/>
            <person name="Muehling M."/>
            <person name="Daniel R."/>
        </authorList>
    </citation>
    <scope>NUCLEOTIDE SEQUENCE</scope>
</reference>
<dbReference type="CDD" id="cd05398">
    <property type="entry name" value="NT_ClassII-CCAase"/>
    <property type="match status" value="1"/>
</dbReference>
<protein>
    <submittedName>
        <fullName evidence="10">CCA-adding enzyme</fullName>
        <ecNumber evidence="10">2.7.7.72</ecNumber>
    </submittedName>
</protein>
<dbReference type="AlphaFoldDB" id="A0A1J5PZI6"/>
<dbReference type="InterPro" id="IPR050264">
    <property type="entry name" value="Bact_CCA-adding_enz_type3_sf"/>
</dbReference>
<dbReference type="NCBIfam" id="TIGR02692">
    <property type="entry name" value="tRNA_CCA_actino"/>
    <property type="match status" value="1"/>
</dbReference>
<evidence type="ECO:0000256" key="2">
    <source>
        <dbReference type="ARBA" id="ARBA00022679"/>
    </source>
</evidence>
<dbReference type="InterPro" id="IPR003607">
    <property type="entry name" value="HD/PDEase_dom"/>
</dbReference>
<dbReference type="SMART" id="SM00471">
    <property type="entry name" value="HDc"/>
    <property type="match status" value="1"/>
</dbReference>
<keyword evidence="6" id="KW-0547">Nucleotide-binding</keyword>
<evidence type="ECO:0000256" key="5">
    <source>
        <dbReference type="ARBA" id="ARBA00022723"/>
    </source>
</evidence>
<evidence type="ECO:0000256" key="8">
    <source>
        <dbReference type="SAM" id="Coils"/>
    </source>
</evidence>
<evidence type="ECO:0000256" key="1">
    <source>
        <dbReference type="ARBA" id="ARBA00001946"/>
    </source>
</evidence>
<evidence type="ECO:0000259" key="9">
    <source>
        <dbReference type="PROSITE" id="PS51831"/>
    </source>
</evidence>
<accession>A0A1J5PZI6</accession>
<dbReference type="InterPro" id="IPR032828">
    <property type="entry name" value="PolyA_RNA-bd"/>
</dbReference>
<evidence type="ECO:0000256" key="6">
    <source>
        <dbReference type="ARBA" id="ARBA00022741"/>
    </source>
</evidence>
<dbReference type="InterPro" id="IPR006675">
    <property type="entry name" value="HDIG_dom"/>
</dbReference>
<dbReference type="PROSITE" id="PS51831">
    <property type="entry name" value="HD"/>
    <property type="match status" value="1"/>
</dbReference>
<dbReference type="SUPFAM" id="SSF81891">
    <property type="entry name" value="Poly A polymerase C-terminal region-like"/>
    <property type="match status" value="1"/>
</dbReference>
<keyword evidence="2 10" id="KW-0808">Transferase</keyword>
<dbReference type="GO" id="GO:0046872">
    <property type="term" value="F:metal ion binding"/>
    <property type="evidence" value="ECO:0007669"/>
    <property type="project" value="UniProtKB-KW"/>
</dbReference>
<proteinExistence type="predicted"/>
<dbReference type="InterPro" id="IPR043519">
    <property type="entry name" value="NT_sf"/>
</dbReference>
<dbReference type="FunFam" id="1.10.3090.10:FF:000002">
    <property type="entry name" value="CCA tRNA nucleotidyltransferase"/>
    <property type="match status" value="1"/>
</dbReference>
<comment type="caution">
    <text evidence="10">The sequence shown here is derived from an EMBL/GenBank/DDBJ whole genome shotgun (WGS) entry which is preliminary data.</text>
</comment>
<evidence type="ECO:0000256" key="4">
    <source>
        <dbReference type="ARBA" id="ARBA00022695"/>
    </source>
</evidence>
<dbReference type="GO" id="GO:0008033">
    <property type="term" value="P:tRNA processing"/>
    <property type="evidence" value="ECO:0007669"/>
    <property type="project" value="UniProtKB-KW"/>
</dbReference>
<comment type="cofactor">
    <cofactor evidence="1">
        <name>Mg(2+)</name>
        <dbReference type="ChEBI" id="CHEBI:18420"/>
    </cofactor>
</comment>
<evidence type="ECO:0000313" key="10">
    <source>
        <dbReference type="EMBL" id="OIQ76830.1"/>
    </source>
</evidence>
<keyword evidence="3" id="KW-0819">tRNA processing</keyword>
<dbReference type="InterPro" id="IPR006674">
    <property type="entry name" value="HD_domain"/>
</dbReference>
<dbReference type="PANTHER" id="PTHR46173">
    <property type="entry name" value="CCA TRNA NUCLEOTIDYLTRANSFERASE 1, MITOCHONDRIAL"/>
    <property type="match status" value="1"/>
</dbReference>
<dbReference type="NCBIfam" id="TIGR00277">
    <property type="entry name" value="HDIG"/>
    <property type="match status" value="1"/>
</dbReference>
<dbReference type="EMBL" id="MLJW01001761">
    <property type="protein sequence ID" value="OIQ76830.1"/>
    <property type="molecule type" value="Genomic_DNA"/>
</dbReference>
<keyword evidence="8" id="KW-0175">Coiled coil</keyword>
<feature type="coiled-coil region" evidence="8">
    <location>
        <begin position="425"/>
        <end position="452"/>
    </location>
</feature>
<sequence>MIVTPVSVTTEVPLVLPLDPMSTRGRPTVPLSAAQTLAMNELLKVAPAAGELARRFADAGFKLALVGGSVRDALLGRLSADLDFTTDARPEATKGILKKWAEAVWETGAAFGTITAKKGAQDPVTIEITTYRSDVYLDASRKPTVAFGERLEGDLHRRDFTINAMALELTTEEPTFVDPYGGLTDLTLKLIRTPAKPELSFSDDPLRMMRAARFAAQLEFEVDAPALKAIASMKERIAIVSAERIRDEFVKLLMSKSPRLGLSILVESGLAEFVVPELPKLKLEIDEHHRHKDVYEHSLIVLEQAIALEERVGGPDLTLRLAALLHDIGKPKTRAFIPGGGVSFHHHEVVGAHQTKARLKALRFDKQTIDDVSTLVELHLRFHGYGAGEWTDSAVRRYVRDAGPLLERLHVLTRSDCTTRNQKKAQALSVSYDDLESRIARLSQEEELAAMRPDLDGTAIMAILGIPPSRAVGQAYDHLLELRLENGPLGVERATEELKKWWASRA</sequence>
<evidence type="ECO:0000256" key="7">
    <source>
        <dbReference type="ARBA" id="ARBA00022842"/>
    </source>
</evidence>